<comment type="caution">
    <text evidence="5">The sequence shown here is derived from an EMBL/GenBank/DDBJ whole genome shotgun (WGS) entry which is preliminary data.</text>
</comment>
<dbReference type="CDD" id="cd03221">
    <property type="entry name" value="ABCF_EF-3"/>
    <property type="match status" value="1"/>
</dbReference>
<reference evidence="5 6" key="1">
    <citation type="submission" date="2013-09" db="EMBL/GenBank/DDBJ databases">
        <title>Draft Genome Sequence of five Lactobacillus helveticus strains CIRM-BIA 101T, 103, 104, 951 and 953 isolated from milk product.</title>
        <authorList>
            <person name="Valence F."/>
            <person name="Chuat V."/>
            <person name="Ma L."/>
            <person name="Creno S."/>
            <person name="Falentin H."/>
            <person name="Lortal S."/>
            <person name="Bizet C."/>
            <person name="Clermont D."/>
            <person name="Loux V."/>
            <person name="Bouchier C."/>
            <person name="Cousin S."/>
        </authorList>
    </citation>
    <scope>NUCLEOTIDE SEQUENCE [LARGE SCALE GENOMIC DNA]</scope>
    <source>
        <strain evidence="5 6">CIRM-BIA 953</strain>
    </source>
</reference>
<dbReference type="PROSITE" id="PS50893">
    <property type="entry name" value="ABC_TRANSPORTER_2"/>
    <property type="match status" value="1"/>
</dbReference>
<evidence type="ECO:0000313" key="5">
    <source>
        <dbReference type="EMBL" id="CDI42398.1"/>
    </source>
</evidence>
<dbReference type="InterPro" id="IPR050611">
    <property type="entry name" value="ABCF"/>
</dbReference>
<evidence type="ECO:0000259" key="4">
    <source>
        <dbReference type="PROSITE" id="PS50893"/>
    </source>
</evidence>
<keyword evidence="2" id="KW-0547">Nucleotide-binding</keyword>
<keyword evidence="3 5" id="KW-0067">ATP-binding</keyword>
<evidence type="ECO:0000313" key="6">
    <source>
        <dbReference type="Proteomes" id="UP000017243"/>
    </source>
</evidence>
<dbReference type="RefSeq" id="WP_023061385.1">
    <property type="nucleotide sequence ID" value="NZ_CBUH010000104.1"/>
</dbReference>
<dbReference type="InterPro" id="IPR027417">
    <property type="entry name" value="P-loop_NTPase"/>
</dbReference>
<dbReference type="Gene3D" id="3.40.50.300">
    <property type="entry name" value="P-loop containing nucleotide triphosphate hydrolases"/>
    <property type="match status" value="3"/>
</dbReference>
<dbReference type="Proteomes" id="UP000017243">
    <property type="component" value="Unassembled WGS sequence"/>
</dbReference>
<name>U4QCZ6_LACHE</name>
<sequence length="515" mass="59397">MELIKLNRFKLAYSDKVLIKANNINIQSSQKIGLIGNNGVGKTSLLRVLMGENDTFIVSGNIIKNCKLIMVPQIMEASEKSGGEQEKAAIISAFSQLEKYSNSLLMLDEPTSNLDISQQNWLINALNKIHHSMIIVSHDRNFLNKTVNTIWSIQDKHIRVFKGNYSKYHENIEKEEKEKEKIYLEEVKKITKLKRAQNIYKERALHATKKKRNMSQSDWKIKDSSGIQKRLFRVSKQLGSKVTKRSQKLKKPKVYHPITLKNFAKQNSFDKKASLVRINKQSININNKKLFQINNEIKIKNGDKIILSGKNGSGKSVFLSQLVDGNLDFWKNPKIKIGYFNQNLFSKSRNVNSIISEIQKQSIFDNTTTMQLLGDLHLTNVMTHKICTLSGGELICYKLAKILLGDHNFLVLDEPTNFLDITSIRALESFIKNYPFALILVSHDKSFINNLNFKILRIHNNRLINNSSIKYRKTKSETELQLLKFRLNQMIQNEKISFTEIQDLKRKIEELEGIK</sequence>
<protein>
    <submittedName>
        <fullName evidence="5">ABC transporter ATP-binding protein</fullName>
    </submittedName>
</protein>
<organism evidence="5 6">
    <name type="scientific">Lactobacillus helveticus CIRM-BIA 953</name>
    <dbReference type="NCBI Taxonomy" id="1226335"/>
    <lineage>
        <taxon>Bacteria</taxon>
        <taxon>Bacillati</taxon>
        <taxon>Bacillota</taxon>
        <taxon>Bacilli</taxon>
        <taxon>Lactobacillales</taxon>
        <taxon>Lactobacillaceae</taxon>
        <taxon>Lactobacillus</taxon>
    </lineage>
</organism>
<dbReference type="InterPro" id="IPR003439">
    <property type="entry name" value="ABC_transporter-like_ATP-bd"/>
</dbReference>
<feature type="domain" description="ABC transporter" evidence="4">
    <location>
        <begin position="276"/>
        <end position="485"/>
    </location>
</feature>
<evidence type="ECO:0000256" key="3">
    <source>
        <dbReference type="ARBA" id="ARBA00022840"/>
    </source>
</evidence>
<dbReference type="InterPro" id="IPR003593">
    <property type="entry name" value="AAA+_ATPase"/>
</dbReference>
<dbReference type="SUPFAM" id="SSF52540">
    <property type="entry name" value="P-loop containing nucleoside triphosphate hydrolases"/>
    <property type="match status" value="2"/>
</dbReference>
<keyword evidence="1" id="KW-0677">Repeat</keyword>
<dbReference type="Pfam" id="PF00005">
    <property type="entry name" value="ABC_tran"/>
    <property type="match status" value="2"/>
</dbReference>
<evidence type="ECO:0000256" key="2">
    <source>
        <dbReference type="ARBA" id="ARBA00022741"/>
    </source>
</evidence>
<gene>
    <name evidence="5" type="ORF">LHCIRMBIA953_00979</name>
</gene>
<accession>U4QCZ6</accession>
<dbReference type="AlphaFoldDB" id="U4QCZ6"/>
<dbReference type="GO" id="GO:0016887">
    <property type="term" value="F:ATP hydrolysis activity"/>
    <property type="evidence" value="ECO:0007669"/>
    <property type="project" value="InterPro"/>
</dbReference>
<dbReference type="GO" id="GO:0005524">
    <property type="term" value="F:ATP binding"/>
    <property type="evidence" value="ECO:0007669"/>
    <property type="project" value="UniProtKB-KW"/>
</dbReference>
<dbReference type="PANTHER" id="PTHR19211:SF100">
    <property type="entry name" value="RIBOSOME PROTECTION PROTEIN VMLR"/>
    <property type="match status" value="1"/>
</dbReference>
<proteinExistence type="predicted"/>
<evidence type="ECO:0000256" key="1">
    <source>
        <dbReference type="ARBA" id="ARBA00022737"/>
    </source>
</evidence>
<dbReference type="PANTHER" id="PTHR19211">
    <property type="entry name" value="ATP-BINDING TRANSPORT PROTEIN-RELATED"/>
    <property type="match status" value="1"/>
</dbReference>
<dbReference type="EMBL" id="CBUH010000104">
    <property type="protein sequence ID" value="CDI42398.1"/>
    <property type="molecule type" value="Genomic_DNA"/>
</dbReference>
<dbReference type="SMART" id="SM00382">
    <property type="entry name" value="AAA"/>
    <property type="match status" value="2"/>
</dbReference>